<name>A0ABV1IEA8_9ACTN</name>
<organism evidence="2 3">
    <name type="scientific">Paratractidigestivibacter faecalis</name>
    <dbReference type="NCBI Taxonomy" id="2292441"/>
    <lineage>
        <taxon>Bacteria</taxon>
        <taxon>Bacillati</taxon>
        <taxon>Actinomycetota</taxon>
        <taxon>Coriobacteriia</taxon>
        <taxon>Coriobacteriales</taxon>
        <taxon>Atopobiaceae</taxon>
        <taxon>Paratractidigestivibacter</taxon>
    </lineage>
</organism>
<comment type="caution">
    <text evidence="2">The sequence shown here is derived from an EMBL/GenBank/DDBJ whole genome shotgun (WGS) entry which is preliminary data.</text>
</comment>
<dbReference type="Proteomes" id="UP001478817">
    <property type="component" value="Unassembled WGS sequence"/>
</dbReference>
<dbReference type="RefSeq" id="WP_349181678.1">
    <property type="nucleotide sequence ID" value="NZ_JBBNGS010000003.1"/>
</dbReference>
<evidence type="ECO:0000256" key="1">
    <source>
        <dbReference type="SAM" id="MobiDB-lite"/>
    </source>
</evidence>
<evidence type="ECO:0000313" key="3">
    <source>
        <dbReference type="Proteomes" id="UP001478817"/>
    </source>
</evidence>
<keyword evidence="3" id="KW-1185">Reference proteome</keyword>
<reference evidence="2 3" key="1">
    <citation type="submission" date="2024-04" db="EMBL/GenBank/DDBJ databases">
        <title>Human intestinal bacterial collection.</title>
        <authorList>
            <person name="Pauvert C."/>
            <person name="Hitch T.C.A."/>
            <person name="Clavel T."/>
        </authorList>
    </citation>
    <scope>NUCLEOTIDE SEQUENCE [LARGE SCALE GENOMIC DNA]</scope>
    <source>
        <strain evidence="2 3">CLA-AA-H197</strain>
    </source>
</reference>
<proteinExistence type="predicted"/>
<feature type="region of interest" description="Disordered" evidence="1">
    <location>
        <begin position="64"/>
        <end position="87"/>
    </location>
</feature>
<dbReference type="EMBL" id="JBBNGS010000003">
    <property type="protein sequence ID" value="MEQ2637238.1"/>
    <property type="molecule type" value="Genomic_DNA"/>
</dbReference>
<evidence type="ECO:0000313" key="2">
    <source>
        <dbReference type="EMBL" id="MEQ2637238.1"/>
    </source>
</evidence>
<gene>
    <name evidence="2" type="ORF">AAAT05_02590</name>
</gene>
<accession>A0ABV1IEA8</accession>
<feature type="compositionally biased region" description="Basic and acidic residues" evidence="1">
    <location>
        <begin position="64"/>
        <end position="74"/>
    </location>
</feature>
<sequence length="156" mass="17219">MALYWPEARFALDLMEGEVPRRAESEYPPGILVLSVREEQVDDPEFLEEVRELIIRRTERFAPRRPADGRRDVTDGDGGTAPEGAKTVHGVPSISELFEGLVSQEEAGSEQEDEPFDRCLGRALEIGYGLGTGNAPQVQLVINGCRDVIVRPGQVT</sequence>
<protein>
    <submittedName>
        <fullName evidence="2">Uncharacterized protein</fullName>
    </submittedName>
</protein>